<feature type="transmembrane region" description="Helical" evidence="6">
    <location>
        <begin position="233"/>
        <end position="251"/>
    </location>
</feature>
<name>A0A3G8JHG1_9ACTN</name>
<feature type="region of interest" description="Disordered" evidence="5">
    <location>
        <begin position="200"/>
        <end position="219"/>
    </location>
</feature>
<dbReference type="KEGG" id="gom:D7316_00463"/>
<feature type="transmembrane region" description="Helical" evidence="6">
    <location>
        <begin position="387"/>
        <end position="408"/>
    </location>
</feature>
<proteinExistence type="predicted"/>
<accession>A0A3G8JHG1</accession>
<keyword evidence="3 6" id="KW-1133">Transmembrane helix</keyword>
<dbReference type="InterPro" id="IPR051788">
    <property type="entry name" value="MFS_Transporter"/>
</dbReference>
<dbReference type="PANTHER" id="PTHR23514:SF13">
    <property type="entry name" value="INNER MEMBRANE PROTEIN YBJJ"/>
    <property type="match status" value="1"/>
</dbReference>
<dbReference type="SUPFAM" id="SSF103473">
    <property type="entry name" value="MFS general substrate transporter"/>
    <property type="match status" value="1"/>
</dbReference>
<dbReference type="InterPro" id="IPR011701">
    <property type="entry name" value="MFS"/>
</dbReference>
<feature type="transmembrane region" description="Helical" evidence="6">
    <location>
        <begin position="327"/>
        <end position="348"/>
    </location>
</feature>
<dbReference type="InterPro" id="IPR036259">
    <property type="entry name" value="MFS_trans_sf"/>
</dbReference>
<feature type="transmembrane region" description="Helical" evidence="6">
    <location>
        <begin position="149"/>
        <end position="170"/>
    </location>
</feature>
<evidence type="ECO:0000256" key="1">
    <source>
        <dbReference type="ARBA" id="ARBA00004141"/>
    </source>
</evidence>
<feature type="transmembrane region" description="Helical" evidence="6">
    <location>
        <begin position="302"/>
        <end position="321"/>
    </location>
</feature>
<sequence>MTPFAREVGSRNVAVTPTSRRARASVTAIFALNGFLAAMWVAHIPVITERTGVSHDQLGGLLLLLGASAFVAMQLCGPIIDRWGSRPTTIAAAVLLSVVILGPVCATGPATLAAALAAFGFANGALDVSMNAQAVQVERSYGRPIMSSFHGYFSVGGLVGSGVVAATLWLDTGVPATVAVAGVAGLVVTACAARGLRGRESAAPAPGSTSPADVEPARSASVPRRPWWTGVDLRRVVLMAAVAFALMLAEGTAYDWSALHIVETFDTNESIGAIAFAAFSAAMTVARFGVDPVAAAVGPVAVVRFGALIGIVGMTVAVLAPSAGWAIVGWTVFGIGLAGLIPQIFTAAGNLTTASSGRTISVVVGCGYLGMLAGPAVVGFISNRSSLPVGLAVAIGALVFAAAAAGVVRSPGQRQRRSDVARHDTLEG</sequence>
<evidence type="ECO:0000313" key="7">
    <source>
        <dbReference type="EMBL" id="AZG43889.1"/>
    </source>
</evidence>
<dbReference type="CDD" id="cd17393">
    <property type="entry name" value="MFS_MosC_like"/>
    <property type="match status" value="1"/>
</dbReference>
<evidence type="ECO:0000256" key="5">
    <source>
        <dbReference type="SAM" id="MobiDB-lite"/>
    </source>
</evidence>
<evidence type="ECO:0000256" key="3">
    <source>
        <dbReference type="ARBA" id="ARBA00022989"/>
    </source>
</evidence>
<evidence type="ECO:0000256" key="4">
    <source>
        <dbReference type="ARBA" id="ARBA00023136"/>
    </source>
</evidence>
<evidence type="ECO:0000256" key="2">
    <source>
        <dbReference type="ARBA" id="ARBA00022692"/>
    </source>
</evidence>
<dbReference type="AlphaFoldDB" id="A0A3G8JHG1"/>
<dbReference type="PANTHER" id="PTHR23514">
    <property type="entry name" value="BYPASS OF STOP CODON PROTEIN 6"/>
    <property type="match status" value="1"/>
</dbReference>
<keyword evidence="4 6" id="KW-0472">Membrane</keyword>
<protein>
    <submittedName>
        <fullName evidence="7">Inner membrane protein YbjJ</fullName>
    </submittedName>
</protein>
<reference evidence="7 8" key="1">
    <citation type="submission" date="2018-11" db="EMBL/GenBank/DDBJ databases">
        <title>Gordonia insulae sp. nov., isolated from an island soil.</title>
        <authorList>
            <person name="Kim Y.S."/>
            <person name="Kim S.B."/>
        </authorList>
    </citation>
    <scope>NUCLEOTIDE SEQUENCE [LARGE SCALE GENOMIC DNA]</scope>
    <source>
        <strain evidence="7 8">MMS17-SY073</strain>
    </source>
</reference>
<evidence type="ECO:0000313" key="8">
    <source>
        <dbReference type="Proteomes" id="UP000271469"/>
    </source>
</evidence>
<organism evidence="7 8">
    <name type="scientific">Gordonia insulae</name>
    <dbReference type="NCBI Taxonomy" id="2420509"/>
    <lineage>
        <taxon>Bacteria</taxon>
        <taxon>Bacillati</taxon>
        <taxon>Actinomycetota</taxon>
        <taxon>Actinomycetes</taxon>
        <taxon>Mycobacteriales</taxon>
        <taxon>Gordoniaceae</taxon>
        <taxon>Gordonia</taxon>
    </lineage>
</organism>
<feature type="transmembrane region" description="Helical" evidence="6">
    <location>
        <begin position="271"/>
        <end position="290"/>
    </location>
</feature>
<feature type="transmembrane region" description="Helical" evidence="6">
    <location>
        <begin position="360"/>
        <end position="381"/>
    </location>
</feature>
<gene>
    <name evidence="7" type="primary">ybjJ</name>
    <name evidence="7" type="ORF">D7316_00463</name>
</gene>
<feature type="compositionally biased region" description="Low complexity" evidence="5">
    <location>
        <begin position="201"/>
        <end position="212"/>
    </location>
</feature>
<dbReference type="EMBL" id="CP033972">
    <property type="protein sequence ID" value="AZG43889.1"/>
    <property type="molecule type" value="Genomic_DNA"/>
</dbReference>
<dbReference type="Gene3D" id="1.20.1250.20">
    <property type="entry name" value="MFS general substrate transporter like domains"/>
    <property type="match status" value="2"/>
</dbReference>
<evidence type="ECO:0000256" key="6">
    <source>
        <dbReference type="SAM" id="Phobius"/>
    </source>
</evidence>
<feature type="transmembrane region" description="Helical" evidence="6">
    <location>
        <begin position="176"/>
        <end position="196"/>
    </location>
</feature>
<dbReference type="Proteomes" id="UP000271469">
    <property type="component" value="Chromosome"/>
</dbReference>
<comment type="subcellular location">
    <subcellularLocation>
        <location evidence="1">Membrane</location>
        <topology evidence="1">Multi-pass membrane protein</topology>
    </subcellularLocation>
</comment>
<dbReference type="GO" id="GO:0022857">
    <property type="term" value="F:transmembrane transporter activity"/>
    <property type="evidence" value="ECO:0007669"/>
    <property type="project" value="InterPro"/>
</dbReference>
<feature type="transmembrane region" description="Helical" evidence="6">
    <location>
        <begin position="58"/>
        <end position="80"/>
    </location>
</feature>
<keyword evidence="2 6" id="KW-0812">Transmembrane</keyword>
<keyword evidence="8" id="KW-1185">Reference proteome</keyword>
<dbReference type="GO" id="GO:0016020">
    <property type="term" value="C:membrane"/>
    <property type="evidence" value="ECO:0007669"/>
    <property type="project" value="UniProtKB-SubCell"/>
</dbReference>
<feature type="transmembrane region" description="Helical" evidence="6">
    <location>
        <begin position="110"/>
        <end position="128"/>
    </location>
</feature>
<feature type="transmembrane region" description="Helical" evidence="6">
    <location>
        <begin position="26"/>
        <end position="46"/>
    </location>
</feature>
<dbReference type="Pfam" id="PF07690">
    <property type="entry name" value="MFS_1"/>
    <property type="match status" value="1"/>
</dbReference>